<name>A0A226X1K6_CABSO</name>
<sequence>MFAEQSLQFRCGNPDGRSYFFLQQWLFNFVLFQRNSP</sequence>
<evidence type="ECO:0000313" key="2">
    <source>
        <dbReference type="Proteomes" id="UP000214720"/>
    </source>
</evidence>
<protein>
    <submittedName>
        <fullName evidence="1">Uncharacterized protein</fullName>
    </submittedName>
</protein>
<accession>A0A226X1K6</accession>
<dbReference type="Proteomes" id="UP000214720">
    <property type="component" value="Unassembled WGS sequence"/>
</dbReference>
<reference evidence="2" key="1">
    <citation type="submission" date="2017-01" db="EMBL/GenBank/DDBJ databases">
        <title>Genome Analysis of Deinococcus marmoris KOPRI26562.</title>
        <authorList>
            <person name="Kim J.H."/>
            <person name="Oh H.-M."/>
        </authorList>
    </citation>
    <scope>NUCLEOTIDE SEQUENCE [LARGE SCALE GENOMIC DNA]</scope>
    <source>
        <strain evidence="2">PAMC 26633</strain>
    </source>
</reference>
<dbReference type="AlphaFoldDB" id="A0A226X1K6"/>
<organism evidence="1 2">
    <name type="scientific">Caballeronia sordidicola</name>
    <name type="common">Burkholderia sordidicola</name>
    <dbReference type="NCBI Taxonomy" id="196367"/>
    <lineage>
        <taxon>Bacteria</taxon>
        <taxon>Pseudomonadati</taxon>
        <taxon>Pseudomonadota</taxon>
        <taxon>Betaproteobacteria</taxon>
        <taxon>Burkholderiales</taxon>
        <taxon>Burkholderiaceae</taxon>
        <taxon>Caballeronia</taxon>
    </lineage>
</organism>
<dbReference type="EMBL" id="MTHB01000117">
    <property type="protein sequence ID" value="OXC76768.1"/>
    <property type="molecule type" value="Genomic_DNA"/>
</dbReference>
<comment type="caution">
    <text evidence="1">The sequence shown here is derived from an EMBL/GenBank/DDBJ whole genome shotgun (WGS) entry which is preliminary data.</text>
</comment>
<gene>
    <name evidence="1" type="ORF">BSU04_20190</name>
</gene>
<evidence type="ECO:0000313" key="1">
    <source>
        <dbReference type="EMBL" id="OXC76768.1"/>
    </source>
</evidence>
<proteinExistence type="predicted"/>